<evidence type="ECO:0000313" key="2">
    <source>
        <dbReference type="EMBL" id="MFD1324674.1"/>
    </source>
</evidence>
<keyword evidence="3" id="KW-1185">Reference proteome</keyword>
<organism evidence="2 3">
    <name type="scientific">Micromonospora sonneratiae</name>
    <dbReference type="NCBI Taxonomy" id="1184706"/>
    <lineage>
        <taxon>Bacteria</taxon>
        <taxon>Bacillati</taxon>
        <taxon>Actinomycetota</taxon>
        <taxon>Actinomycetes</taxon>
        <taxon>Micromonosporales</taxon>
        <taxon>Micromonosporaceae</taxon>
        <taxon>Micromonospora</taxon>
    </lineage>
</organism>
<feature type="compositionally biased region" description="Basic and acidic residues" evidence="1">
    <location>
        <begin position="1"/>
        <end position="27"/>
    </location>
</feature>
<dbReference type="RefSeq" id="WP_377575700.1">
    <property type="nucleotide sequence ID" value="NZ_JBHTMP010000055.1"/>
</dbReference>
<feature type="region of interest" description="Disordered" evidence="1">
    <location>
        <begin position="1"/>
        <end position="65"/>
    </location>
</feature>
<name>A0ABW3YN91_9ACTN</name>
<protein>
    <submittedName>
        <fullName evidence="2">CsbD family protein</fullName>
    </submittedName>
</protein>
<proteinExistence type="predicted"/>
<dbReference type="Proteomes" id="UP001597260">
    <property type="component" value="Unassembled WGS sequence"/>
</dbReference>
<feature type="compositionally biased region" description="Basic and acidic residues" evidence="1">
    <location>
        <begin position="51"/>
        <end position="65"/>
    </location>
</feature>
<sequence>MSLTDKAKAKAEELMGGTKERTGEATGKEQQQQGEHPDENIGAKAKQAGKHAMEAGREAKDMFKR</sequence>
<reference evidence="3" key="1">
    <citation type="journal article" date="2019" name="Int. J. Syst. Evol. Microbiol.">
        <title>The Global Catalogue of Microorganisms (GCM) 10K type strain sequencing project: providing services to taxonomists for standard genome sequencing and annotation.</title>
        <authorList>
            <consortium name="The Broad Institute Genomics Platform"/>
            <consortium name="The Broad Institute Genome Sequencing Center for Infectious Disease"/>
            <person name="Wu L."/>
            <person name="Ma J."/>
        </authorList>
    </citation>
    <scope>NUCLEOTIDE SEQUENCE [LARGE SCALE GENOMIC DNA]</scope>
    <source>
        <strain evidence="3">JCM 31037</strain>
    </source>
</reference>
<evidence type="ECO:0000313" key="3">
    <source>
        <dbReference type="Proteomes" id="UP001597260"/>
    </source>
</evidence>
<dbReference type="EMBL" id="JBHTMP010000055">
    <property type="protein sequence ID" value="MFD1324674.1"/>
    <property type="molecule type" value="Genomic_DNA"/>
</dbReference>
<comment type="caution">
    <text evidence="2">The sequence shown here is derived from an EMBL/GenBank/DDBJ whole genome shotgun (WGS) entry which is preliminary data.</text>
</comment>
<gene>
    <name evidence="2" type="ORF">ACFQ4H_26665</name>
</gene>
<evidence type="ECO:0000256" key="1">
    <source>
        <dbReference type="SAM" id="MobiDB-lite"/>
    </source>
</evidence>
<accession>A0ABW3YN91</accession>